<keyword evidence="2" id="KW-1185">Reference proteome</keyword>
<dbReference type="Gene3D" id="1.25.40.20">
    <property type="entry name" value="Ankyrin repeat-containing domain"/>
    <property type="match status" value="1"/>
</dbReference>
<evidence type="ECO:0000313" key="1">
    <source>
        <dbReference type="EMBL" id="RUS31635.1"/>
    </source>
</evidence>
<dbReference type="InterPro" id="IPR002110">
    <property type="entry name" value="Ankyrin_rpt"/>
</dbReference>
<dbReference type="Pfam" id="PF13637">
    <property type="entry name" value="Ank_4"/>
    <property type="match status" value="1"/>
</dbReference>
<comment type="caution">
    <text evidence="1">The sequence shown here is derived from an EMBL/GenBank/DDBJ whole genome shotgun (WGS) entry which is preliminary data.</text>
</comment>
<accession>A0A433QPC8</accession>
<dbReference type="InterPro" id="IPR036770">
    <property type="entry name" value="Ankyrin_rpt-contain_sf"/>
</dbReference>
<gene>
    <name evidence="1" type="ORF">BC938DRAFT_477387</name>
</gene>
<dbReference type="EMBL" id="RBNJ01002744">
    <property type="protein sequence ID" value="RUS31635.1"/>
    <property type="molecule type" value="Genomic_DNA"/>
</dbReference>
<sequence>MKISLRLSSYVQAKALHKHRVQFWQDMHKLLLENGVDVNLWCDCGEVPLQYATKEGHIEINFDKTQLYGRAR</sequence>
<evidence type="ECO:0000313" key="2">
    <source>
        <dbReference type="Proteomes" id="UP000274822"/>
    </source>
</evidence>
<name>A0A433QPC8_9FUNG</name>
<dbReference type="SUPFAM" id="SSF48403">
    <property type="entry name" value="Ankyrin repeat"/>
    <property type="match status" value="1"/>
</dbReference>
<proteinExistence type="predicted"/>
<protein>
    <submittedName>
        <fullName evidence="1">Uncharacterized protein</fullName>
    </submittedName>
</protein>
<organism evidence="1 2">
    <name type="scientific">Jimgerdemannia flammicorona</name>
    <dbReference type="NCBI Taxonomy" id="994334"/>
    <lineage>
        <taxon>Eukaryota</taxon>
        <taxon>Fungi</taxon>
        <taxon>Fungi incertae sedis</taxon>
        <taxon>Mucoromycota</taxon>
        <taxon>Mucoromycotina</taxon>
        <taxon>Endogonomycetes</taxon>
        <taxon>Endogonales</taxon>
        <taxon>Endogonaceae</taxon>
        <taxon>Jimgerdemannia</taxon>
    </lineage>
</organism>
<reference evidence="1 2" key="1">
    <citation type="journal article" date="2018" name="New Phytol.">
        <title>Phylogenomics of Endogonaceae and evolution of mycorrhizas within Mucoromycota.</title>
        <authorList>
            <person name="Chang Y."/>
            <person name="Desiro A."/>
            <person name="Na H."/>
            <person name="Sandor L."/>
            <person name="Lipzen A."/>
            <person name="Clum A."/>
            <person name="Barry K."/>
            <person name="Grigoriev I.V."/>
            <person name="Martin F.M."/>
            <person name="Stajich J.E."/>
            <person name="Smith M.E."/>
            <person name="Bonito G."/>
            <person name="Spatafora J.W."/>
        </authorList>
    </citation>
    <scope>NUCLEOTIDE SEQUENCE [LARGE SCALE GENOMIC DNA]</scope>
    <source>
        <strain evidence="1 2">AD002</strain>
    </source>
</reference>
<dbReference type="Proteomes" id="UP000274822">
    <property type="component" value="Unassembled WGS sequence"/>
</dbReference>
<dbReference type="AlphaFoldDB" id="A0A433QPC8"/>